<reference evidence="1 2" key="1">
    <citation type="submission" date="2018-02" db="EMBL/GenBank/DDBJ databases">
        <title>The genomes of Aspergillus section Nigri reveals drivers in fungal speciation.</title>
        <authorList>
            <consortium name="DOE Joint Genome Institute"/>
            <person name="Vesth T.C."/>
            <person name="Nybo J."/>
            <person name="Theobald S."/>
            <person name="Brandl J."/>
            <person name="Frisvad J.C."/>
            <person name="Nielsen K.F."/>
            <person name="Lyhne E.K."/>
            <person name="Kogle M.E."/>
            <person name="Kuo A."/>
            <person name="Riley R."/>
            <person name="Clum A."/>
            <person name="Nolan M."/>
            <person name="Lipzen A."/>
            <person name="Salamov A."/>
            <person name="Henrissat B."/>
            <person name="Wiebenga A."/>
            <person name="De vries R.P."/>
            <person name="Grigoriev I.V."/>
            <person name="Mortensen U.H."/>
            <person name="Andersen M.R."/>
            <person name="Baker S.E."/>
        </authorList>
    </citation>
    <scope>NUCLEOTIDE SEQUENCE [LARGE SCALE GENOMIC DNA]</scope>
    <source>
        <strain evidence="1 2">CBS 114.51</strain>
    </source>
</reference>
<dbReference type="OrthoDB" id="3503208at2759"/>
<sequence length="115" mass="13126">MTRPTMDEPPRDTVSPEKFKAARAQLLQDEKAVTYLSQAVVAARRRLPMVKVDDPARFCFDTLHGEQSLLDLFDGHKQLIIYHVMLATEDVSSVGYDTVRSAERGDDMDRFRSPR</sequence>
<accession>A0A8T8WS54</accession>
<dbReference type="RefSeq" id="XP_025524515.1">
    <property type="nucleotide sequence ID" value="XM_025666558.1"/>
</dbReference>
<dbReference type="GeneID" id="37170250"/>
<protein>
    <submittedName>
        <fullName evidence="1">DUF899-domain-containing protein</fullName>
    </submittedName>
</protein>
<evidence type="ECO:0000313" key="1">
    <source>
        <dbReference type="EMBL" id="RAH78621.1"/>
    </source>
</evidence>
<name>A0A8T8WS54_ASPJA</name>
<dbReference type="Pfam" id="PF05988">
    <property type="entry name" value="DUF899"/>
    <property type="match status" value="1"/>
</dbReference>
<proteinExistence type="predicted"/>
<evidence type="ECO:0000313" key="2">
    <source>
        <dbReference type="Proteomes" id="UP000249497"/>
    </source>
</evidence>
<dbReference type="InterPro" id="IPR010296">
    <property type="entry name" value="DUF899_thioredox"/>
</dbReference>
<gene>
    <name evidence="1" type="ORF">BO86DRAFT_177029</name>
</gene>
<dbReference type="Proteomes" id="UP000249497">
    <property type="component" value="Unassembled WGS sequence"/>
</dbReference>
<dbReference type="EMBL" id="KZ824824">
    <property type="protein sequence ID" value="RAH78621.1"/>
    <property type="molecule type" value="Genomic_DNA"/>
</dbReference>
<dbReference type="AlphaFoldDB" id="A0A8T8WS54"/>
<organism evidence="1 2">
    <name type="scientific">Aspergillus japonicus CBS 114.51</name>
    <dbReference type="NCBI Taxonomy" id="1448312"/>
    <lineage>
        <taxon>Eukaryota</taxon>
        <taxon>Fungi</taxon>
        <taxon>Dikarya</taxon>
        <taxon>Ascomycota</taxon>
        <taxon>Pezizomycotina</taxon>
        <taxon>Eurotiomycetes</taxon>
        <taxon>Eurotiomycetidae</taxon>
        <taxon>Eurotiales</taxon>
        <taxon>Aspergillaceae</taxon>
        <taxon>Aspergillus</taxon>
        <taxon>Aspergillus subgen. Circumdati</taxon>
    </lineage>
</organism>
<keyword evidence="2" id="KW-1185">Reference proteome</keyword>